<evidence type="ECO:0000256" key="4">
    <source>
        <dbReference type="SAM" id="Phobius"/>
    </source>
</evidence>
<keyword evidence="2" id="KW-0328">Glycosyltransferase</keyword>
<reference evidence="6" key="1">
    <citation type="submission" date="2021-08" db="EMBL/GenBank/DDBJ databases">
        <title>Complete genome sequence of Moraxella sp strain PS-22.</title>
        <authorList>
            <person name="Das S.K."/>
        </authorList>
    </citation>
    <scope>NUCLEOTIDE SEQUENCE</scope>
    <source>
        <strain evidence="6">PS-22</strain>
    </source>
</reference>
<dbReference type="InterPro" id="IPR001173">
    <property type="entry name" value="Glyco_trans_2-like"/>
</dbReference>
<proteinExistence type="inferred from homology"/>
<dbReference type="SUPFAM" id="SSF53448">
    <property type="entry name" value="Nucleotide-diphospho-sugar transferases"/>
    <property type="match status" value="1"/>
</dbReference>
<dbReference type="Proteomes" id="UP001139238">
    <property type="component" value="Unassembled WGS sequence"/>
</dbReference>
<evidence type="ECO:0000313" key="6">
    <source>
        <dbReference type="EMBL" id="MCG8148605.1"/>
    </source>
</evidence>
<dbReference type="PANTHER" id="PTHR43630">
    <property type="entry name" value="POLY-BETA-1,6-N-ACETYL-D-GLUCOSAMINE SYNTHASE"/>
    <property type="match status" value="1"/>
</dbReference>
<keyword evidence="4" id="KW-0812">Transmembrane</keyword>
<accession>A0A9X2A3B4</accession>
<protein>
    <submittedName>
        <fullName evidence="6">Glycosyltransferase family 2 protein</fullName>
    </submittedName>
</protein>
<dbReference type="EMBL" id="JACSYB010000002">
    <property type="protein sequence ID" value="MCG8148605.1"/>
    <property type="molecule type" value="Genomic_DNA"/>
</dbReference>
<keyword evidence="7" id="KW-1185">Reference proteome</keyword>
<evidence type="ECO:0000259" key="5">
    <source>
        <dbReference type="Pfam" id="PF13632"/>
    </source>
</evidence>
<dbReference type="Pfam" id="PF13632">
    <property type="entry name" value="Glyco_trans_2_3"/>
    <property type="match status" value="1"/>
</dbReference>
<evidence type="ECO:0000256" key="2">
    <source>
        <dbReference type="ARBA" id="ARBA00022676"/>
    </source>
</evidence>
<keyword evidence="3" id="KW-0808">Transferase</keyword>
<name>A0A9X2A3B4_9GAMM</name>
<evidence type="ECO:0000313" key="7">
    <source>
        <dbReference type="Proteomes" id="UP001139238"/>
    </source>
</evidence>
<keyword evidence="4" id="KW-1133">Transmembrane helix</keyword>
<sequence>MNNNLQIISYLRQDELLTQELVDIGNILVTVYPKLTMSLYCETIQNYSYLKPQFIINQQIFTGTKYIKLLDALAKTEADYLLSLDNDIAADNAAITNMVNEFIANKYAIGWGKIYSREVNNFVSQLVMVDKLLSHNFLRPTLWKLGIGITIPGQCFVIKVNAFKDKLNNIDTYLDDLSVGIYSAQNHLNYLFSKQVVAYELPSYSLSGLANQRRRWATGYSQLLEKTKPNTKEKKLLLIHAFSYHIIPILYWVLLLILATNKFVIFILLVLIVGVILTFFKPKYILSAILYQLIFPVFHFIWLKQVIKELL</sequence>
<dbReference type="AlphaFoldDB" id="A0A9X2A3B4"/>
<dbReference type="InterPro" id="IPR029044">
    <property type="entry name" value="Nucleotide-diphossugar_trans"/>
</dbReference>
<dbReference type="RefSeq" id="WP_065253532.1">
    <property type="nucleotide sequence ID" value="NZ_JACSYB010000002.1"/>
</dbReference>
<organism evidence="6 7">
    <name type="scientific">Moraxella tetraodonis</name>
    <dbReference type="NCBI Taxonomy" id="2767221"/>
    <lineage>
        <taxon>Bacteria</taxon>
        <taxon>Pseudomonadati</taxon>
        <taxon>Pseudomonadota</taxon>
        <taxon>Gammaproteobacteria</taxon>
        <taxon>Moraxellales</taxon>
        <taxon>Moraxellaceae</taxon>
        <taxon>Moraxella</taxon>
    </lineage>
</organism>
<comment type="similarity">
    <text evidence="1">Belongs to the glycosyltransferase 2 family.</text>
</comment>
<dbReference type="GO" id="GO:0016757">
    <property type="term" value="F:glycosyltransferase activity"/>
    <property type="evidence" value="ECO:0007669"/>
    <property type="project" value="UniProtKB-KW"/>
</dbReference>
<comment type="caution">
    <text evidence="6">The sequence shown here is derived from an EMBL/GenBank/DDBJ whole genome shotgun (WGS) entry which is preliminary data.</text>
</comment>
<feature type="transmembrane region" description="Helical" evidence="4">
    <location>
        <begin position="236"/>
        <end position="257"/>
    </location>
</feature>
<keyword evidence="4" id="KW-0472">Membrane</keyword>
<dbReference type="PANTHER" id="PTHR43630:SF1">
    <property type="entry name" value="POLY-BETA-1,6-N-ACETYL-D-GLUCOSAMINE SYNTHASE"/>
    <property type="match status" value="1"/>
</dbReference>
<feature type="domain" description="Glycosyltransferase 2-like" evidence="5">
    <location>
        <begin position="84"/>
        <end position="280"/>
    </location>
</feature>
<evidence type="ECO:0000256" key="1">
    <source>
        <dbReference type="ARBA" id="ARBA00006739"/>
    </source>
</evidence>
<gene>
    <name evidence="6" type="ORF">H9W84_10795</name>
</gene>
<feature type="transmembrane region" description="Helical" evidence="4">
    <location>
        <begin position="285"/>
        <end position="303"/>
    </location>
</feature>
<feature type="transmembrane region" description="Helical" evidence="4">
    <location>
        <begin position="263"/>
        <end position="280"/>
    </location>
</feature>
<evidence type="ECO:0000256" key="3">
    <source>
        <dbReference type="ARBA" id="ARBA00022679"/>
    </source>
</evidence>